<name>A0ABS4E7P5_9FIRM</name>
<protein>
    <submittedName>
        <fullName evidence="2">RNase H-like nuclease (RuvC/YqgF family)</fullName>
    </submittedName>
</protein>
<keyword evidence="3" id="KW-1185">Reference proteome</keyword>
<keyword evidence="1" id="KW-0472">Membrane</keyword>
<comment type="caution">
    <text evidence="2">The sequence shown here is derived from an EMBL/GenBank/DDBJ whole genome shotgun (WGS) entry which is preliminary data.</text>
</comment>
<dbReference type="EMBL" id="JAGGJX010000001">
    <property type="protein sequence ID" value="MBP1853957.1"/>
    <property type="molecule type" value="Genomic_DNA"/>
</dbReference>
<accession>A0ABS4E7P5</accession>
<dbReference type="RefSeq" id="WP_209455559.1">
    <property type="nucleotide sequence ID" value="NZ_BAAACS010000017.1"/>
</dbReference>
<keyword evidence="1" id="KW-0812">Transmembrane</keyword>
<keyword evidence="1" id="KW-1133">Transmembrane helix</keyword>
<gene>
    <name evidence="2" type="ORF">J2Z43_000347</name>
</gene>
<proteinExistence type="predicted"/>
<sequence length="102" mass="12078">MKGMEGIVIQFANLGIVSLIAYVLVNNVLYEKKEDRTLYKQSVDTFTKKINHFADNIYGLCLRIESLEESNKRIEKKLEEFREFEEIKSKEDIKNKEESEKR</sequence>
<reference evidence="2 3" key="1">
    <citation type="submission" date="2021-03" db="EMBL/GenBank/DDBJ databases">
        <title>Genomic Encyclopedia of Type Strains, Phase IV (KMG-IV): sequencing the most valuable type-strain genomes for metagenomic binning, comparative biology and taxonomic classification.</title>
        <authorList>
            <person name="Goeker M."/>
        </authorList>
    </citation>
    <scope>NUCLEOTIDE SEQUENCE [LARGE SCALE GENOMIC DNA]</scope>
    <source>
        <strain evidence="2 3">DSM 1289</strain>
    </source>
</reference>
<feature type="transmembrane region" description="Helical" evidence="1">
    <location>
        <begin position="6"/>
        <end position="30"/>
    </location>
</feature>
<evidence type="ECO:0000313" key="3">
    <source>
        <dbReference type="Proteomes" id="UP000767291"/>
    </source>
</evidence>
<evidence type="ECO:0000313" key="2">
    <source>
        <dbReference type="EMBL" id="MBP1853957.1"/>
    </source>
</evidence>
<organism evidence="2 3">
    <name type="scientific">Metaclostridioides mangenotii</name>
    <dbReference type="NCBI Taxonomy" id="1540"/>
    <lineage>
        <taxon>Bacteria</taxon>
        <taxon>Bacillati</taxon>
        <taxon>Bacillota</taxon>
        <taxon>Clostridia</taxon>
        <taxon>Peptostreptococcales</taxon>
        <taxon>Peptostreptococcaceae</taxon>
        <taxon>Metaclostridioides</taxon>
    </lineage>
</organism>
<evidence type="ECO:0000256" key="1">
    <source>
        <dbReference type="SAM" id="Phobius"/>
    </source>
</evidence>
<dbReference type="Proteomes" id="UP000767291">
    <property type="component" value="Unassembled WGS sequence"/>
</dbReference>